<evidence type="ECO:0000256" key="1">
    <source>
        <dbReference type="SAM" id="MobiDB-lite"/>
    </source>
</evidence>
<organism evidence="2 3">
    <name type="scientific">Diaporthe australafricana</name>
    <dbReference type="NCBI Taxonomy" id="127596"/>
    <lineage>
        <taxon>Eukaryota</taxon>
        <taxon>Fungi</taxon>
        <taxon>Dikarya</taxon>
        <taxon>Ascomycota</taxon>
        <taxon>Pezizomycotina</taxon>
        <taxon>Sordariomycetes</taxon>
        <taxon>Sordariomycetidae</taxon>
        <taxon>Diaporthales</taxon>
        <taxon>Diaporthaceae</taxon>
        <taxon>Diaporthe</taxon>
    </lineage>
</organism>
<gene>
    <name evidence="2" type="ORF">Daus18300_003205</name>
</gene>
<reference evidence="2 3" key="1">
    <citation type="journal article" date="2024" name="IMA Fungus">
        <title>IMA Genome - F19 : A genome assembly and annotation guide to empower mycologists, including annotated draft genome sequences of Ceratocystis pirilliformis, Diaporthe australafricana, Fusarium ophioides, Paecilomyces lecythidis, and Sporothrix stenoceras.</title>
        <authorList>
            <person name="Aylward J."/>
            <person name="Wilson A.M."/>
            <person name="Visagie C.M."/>
            <person name="Spraker J."/>
            <person name="Barnes I."/>
            <person name="Buitendag C."/>
            <person name="Ceriani C."/>
            <person name="Del Mar Angel L."/>
            <person name="du Plessis D."/>
            <person name="Fuchs T."/>
            <person name="Gasser K."/>
            <person name="Kramer D."/>
            <person name="Li W."/>
            <person name="Munsamy K."/>
            <person name="Piso A."/>
            <person name="Price J.L."/>
            <person name="Sonnekus B."/>
            <person name="Thomas C."/>
            <person name="van der Nest A."/>
            <person name="van Dijk A."/>
            <person name="van Heerden A."/>
            <person name="van Vuuren N."/>
            <person name="Yilmaz N."/>
            <person name="Duong T.A."/>
            <person name="van der Merwe N.A."/>
            <person name="Wingfield M.J."/>
            <person name="Wingfield B.D."/>
        </authorList>
    </citation>
    <scope>NUCLEOTIDE SEQUENCE [LARGE SCALE GENOMIC DNA]</scope>
    <source>
        <strain evidence="2 3">CMW 18300</strain>
    </source>
</reference>
<dbReference type="Proteomes" id="UP001583177">
    <property type="component" value="Unassembled WGS sequence"/>
</dbReference>
<comment type="caution">
    <text evidence="2">The sequence shown here is derived from an EMBL/GenBank/DDBJ whole genome shotgun (WGS) entry which is preliminary data.</text>
</comment>
<proteinExistence type="predicted"/>
<dbReference type="Gene3D" id="3.10.20.90">
    <property type="entry name" value="Phosphatidylinositol 3-kinase Catalytic Subunit, Chain A, domain 1"/>
    <property type="match status" value="1"/>
</dbReference>
<evidence type="ECO:0000313" key="3">
    <source>
        <dbReference type="Proteomes" id="UP001583177"/>
    </source>
</evidence>
<feature type="region of interest" description="Disordered" evidence="1">
    <location>
        <begin position="84"/>
        <end position="109"/>
    </location>
</feature>
<sequence length="193" mass="21499">MANVIILIHGDSRHLVPKPADYADLLDVTREKFHEFHAVDDNNIAFHFTPEWFDGEVEIDGGAFAEVQNRAILRVTITPSPGSDVAKVRDGDVSEHHTGSASIKHDGRSSADIDDLPVDSIKLSFIHVPTNRKVPYLVAPGNPMKKIMVTMSKDLQFDLYKSKFVFKAETIQFVDIPRVLGMENGDVVEVYNA</sequence>
<evidence type="ECO:0000313" key="2">
    <source>
        <dbReference type="EMBL" id="KAL1875466.1"/>
    </source>
</evidence>
<protein>
    <recommendedName>
        <fullName evidence="4">Ubiquitin-like domain-containing protein</fullName>
    </recommendedName>
</protein>
<dbReference type="EMBL" id="JAWRVE010000019">
    <property type="protein sequence ID" value="KAL1875466.1"/>
    <property type="molecule type" value="Genomic_DNA"/>
</dbReference>
<accession>A0ABR3XHL8</accession>
<feature type="compositionally biased region" description="Basic and acidic residues" evidence="1">
    <location>
        <begin position="86"/>
        <end position="109"/>
    </location>
</feature>
<name>A0ABR3XHL8_9PEZI</name>
<keyword evidence="3" id="KW-1185">Reference proteome</keyword>
<evidence type="ECO:0008006" key="4">
    <source>
        <dbReference type="Google" id="ProtNLM"/>
    </source>
</evidence>